<feature type="transmembrane region" description="Helical" evidence="13">
    <location>
        <begin position="158"/>
        <end position="177"/>
    </location>
</feature>
<evidence type="ECO:0000256" key="13">
    <source>
        <dbReference type="SAM" id="Phobius"/>
    </source>
</evidence>
<evidence type="ECO:0000256" key="6">
    <source>
        <dbReference type="ARBA" id="ARBA00022989"/>
    </source>
</evidence>
<dbReference type="RefSeq" id="WP_169415745.1">
    <property type="nucleotide sequence ID" value="NZ_JAAXKZ010000153.1"/>
</dbReference>
<dbReference type="GO" id="GO:0016020">
    <property type="term" value="C:membrane"/>
    <property type="evidence" value="ECO:0007669"/>
    <property type="project" value="UniProtKB-SubCell"/>
</dbReference>
<evidence type="ECO:0000256" key="4">
    <source>
        <dbReference type="ARBA" id="ARBA00022679"/>
    </source>
</evidence>
<evidence type="ECO:0000256" key="5">
    <source>
        <dbReference type="ARBA" id="ARBA00022692"/>
    </source>
</evidence>
<dbReference type="GO" id="GO:0016780">
    <property type="term" value="F:phosphotransferase activity, for other substituted phosphate groups"/>
    <property type="evidence" value="ECO:0007669"/>
    <property type="project" value="InterPro"/>
</dbReference>
<evidence type="ECO:0000313" key="16">
    <source>
        <dbReference type="Proteomes" id="UP000586918"/>
    </source>
</evidence>
<dbReference type="EMBL" id="JAAXKZ010000153">
    <property type="protein sequence ID" value="NMH95078.1"/>
    <property type="molecule type" value="Genomic_DNA"/>
</dbReference>
<accession>A0A848DQS1</accession>
<keyword evidence="6 13" id="KW-1133">Transmembrane helix</keyword>
<keyword evidence="10" id="KW-1208">Phospholipid metabolism</keyword>
<keyword evidence="8 13" id="KW-0472">Membrane</keyword>
<dbReference type="InterPro" id="IPR043130">
    <property type="entry name" value="CDP-OH_PTrfase_TM_dom"/>
</dbReference>
<organism evidence="15 16">
    <name type="scientific">Pseudonocardia bannensis</name>
    <dbReference type="NCBI Taxonomy" id="630973"/>
    <lineage>
        <taxon>Bacteria</taxon>
        <taxon>Bacillati</taxon>
        <taxon>Actinomycetota</taxon>
        <taxon>Actinomycetes</taxon>
        <taxon>Pseudonocardiales</taxon>
        <taxon>Pseudonocardiaceae</taxon>
        <taxon>Pseudonocardia</taxon>
    </lineage>
</organism>
<keyword evidence="5 13" id="KW-0812">Transmembrane</keyword>
<protein>
    <submittedName>
        <fullName evidence="15">Phosphatidylcholine/phosphatidylserine synthase</fullName>
    </submittedName>
</protein>
<dbReference type="InterPro" id="IPR012616">
    <property type="entry name" value="CDP-OH_P_trans_C"/>
</dbReference>
<dbReference type="InterPro" id="IPR048254">
    <property type="entry name" value="CDP_ALCOHOL_P_TRANSF_CS"/>
</dbReference>
<dbReference type="InterPro" id="IPR050324">
    <property type="entry name" value="CDP-alcohol_PTase-I"/>
</dbReference>
<feature type="compositionally biased region" description="Basic residues" evidence="12">
    <location>
        <begin position="321"/>
        <end position="330"/>
    </location>
</feature>
<comment type="similarity">
    <text evidence="2 11">Belongs to the CDP-alcohol phosphatidyltransferase class-I family.</text>
</comment>
<keyword evidence="3" id="KW-0444">Lipid biosynthesis</keyword>
<dbReference type="InterPro" id="IPR000462">
    <property type="entry name" value="CDP-OH_P_trans"/>
</dbReference>
<dbReference type="GO" id="GO:0008654">
    <property type="term" value="P:phospholipid biosynthetic process"/>
    <property type="evidence" value="ECO:0007669"/>
    <property type="project" value="UniProtKB-KW"/>
</dbReference>
<keyword evidence="16" id="KW-1185">Reference proteome</keyword>
<dbReference type="PANTHER" id="PTHR14269:SF61">
    <property type="entry name" value="CDP-DIACYLGLYCEROL--SERINE O-PHOSPHATIDYLTRANSFERASE"/>
    <property type="match status" value="1"/>
</dbReference>
<evidence type="ECO:0000256" key="12">
    <source>
        <dbReference type="SAM" id="MobiDB-lite"/>
    </source>
</evidence>
<dbReference type="AlphaFoldDB" id="A0A848DQS1"/>
<feature type="transmembrane region" description="Helical" evidence="13">
    <location>
        <begin position="198"/>
        <end position="226"/>
    </location>
</feature>
<name>A0A848DQS1_9PSEU</name>
<comment type="caution">
    <text evidence="15">The sequence shown here is derived from an EMBL/GenBank/DDBJ whole genome shotgun (WGS) entry which is preliminary data.</text>
</comment>
<evidence type="ECO:0000256" key="2">
    <source>
        <dbReference type="ARBA" id="ARBA00010441"/>
    </source>
</evidence>
<feature type="compositionally biased region" description="Basic and acidic residues" evidence="12">
    <location>
        <begin position="290"/>
        <end position="301"/>
    </location>
</feature>
<reference evidence="15 16" key="1">
    <citation type="submission" date="2020-04" db="EMBL/GenBank/DDBJ databases">
        <authorList>
            <person name="Klaysubun C."/>
            <person name="Duangmal K."/>
            <person name="Lipun K."/>
        </authorList>
    </citation>
    <scope>NUCLEOTIDE SEQUENCE [LARGE SCALE GENOMIC DNA]</scope>
    <source>
        <strain evidence="15 16">DSM 45300</strain>
    </source>
</reference>
<evidence type="ECO:0000256" key="10">
    <source>
        <dbReference type="ARBA" id="ARBA00023264"/>
    </source>
</evidence>
<feature type="domain" description="CDP-alcohol phosphatidyltransferase C-terminal" evidence="14">
    <location>
        <begin position="193"/>
        <end position="229"/>
    </location>
</feature>
<dbReference type="PANTHER" id="PTHR14269">
    <property type="entry name" value="CDP-DIACYLGLYCEROL--GLYCEROL-3-PHOSPHATE 3-PHOSPHATIDYLTRANSFERASE-RELATED"/>
    <property type="match status" value="1"/>
</dbReference>
<evidence type="ECO:0000256" key="8">
    <source>
        <dbReference type="ARBA" id="ARBA00023136"/>
    </source>
</evidence>
<dbReference type="Pfam" id="PF08009">
    <property type="entry name" value="CDP-OH_P_tran_2"/>
    <property type="match status" value="1"/>
</dbReference>
<evidence type="ECO:0000256" key="1">
    <source>
        <dbReference type="ARBA" id="ARBA00004141"/>
    </source>
</evidence>
<evidence type="ECO:0000259" key="14">
    <source>
        <dbReference type="Pfam" id="PF08009"/>
    </source>
</evidence>
<comment type="subcellular location">
    <subcellularLocation>
        <location evidence="1">Membrane</location>
        <topology evidence="1">Multi-pass membrane protein</topology>
    </subcellularLocation>
</comment>
<feature type="transmembrane region" description="Helical" evidence="13">
    <location>
        <begin position="96"/>
        <end position="119"/>
    </location>
</feature>
<feature type="region of interest" description="Disordered" evidence="12">
    <location>
        <begin position="289"/>
        <end position="330"/>
    </location>
</feature>
<evidence type="ECO:0000313" key="15">
    <source>
        <dbReference type="EMBL" id="NMH95078.1"/>
    </source>
</evidence>
<feature type="transmembrane region" description="Helical" evidence="13">
    <location>
        <begin position="7"/>
        <end position="27"/>
    </location>
</feature>
<dbReference type="Proteomes" id="UP000586918">
    <property type="component" value="Unassembled WGS sequence"/>
</dbReference>
<sequence length="330" mass="35462">MPTYTAGVRLLPNAVTVLALCAGLSAVQLALAGRFELCVAAVGAAALCDALDGRLARMLDASSRIGAELDSLADLVSFGVSPALVFYIWQLEANRFGWIVTLIFAVCMALRLARFNTLIDDEDQPPFAKEFFVGVPAPAAALVAGIPLYLWLHFGPGWWSAPPTVGLWALFAAGLMVSRLPTLSLKTVRVPQRLVAPLLVLVGLAAAVLLTAPFLGLAVVAAGYLATIPYSMYRYRWMARHPEAWDVPVRERRAVARAARSARRLGLRPPLRRRVAGRASAVARGVVRRLGPDDRLEDRNGRSGASGPPPATGPAPLPPRGSRRLGLRRR</sequence>
<evidence type="ECO:0000256" key="3">
    <source>
        <dbReference type="ARBA" id="ARBA00022516"/>
    </source>
</evidence>
<evidence type="ECO:0000256" key="9">
    <source>
        <dbReference type="ARBA" id="ARBA00023209"/>
    </source>
</evidence>
<gene>
    <name evidence="15" type="ORF">HF519_26645</name>
</gene>
<keyword evidence="4 11" id="KW-0808">Transferase</keyword>
<feature type="transmembrane region" description="Helical" evidence="13">
    <location>
        <begin position="131"/>
        <end position="152"/>
    </location>
</feature>
<feature type="compositionally biased region" description="Pro residues" evidence="12">
    <location>
        <begin position="307"/>
        <end position="319"/>
    </location>
</feature>
<proteinExistence type="inferred from homology"/>
<dbReference type="Gene3D" id="1.20.120.1760">
    <property type="match status" value="1"/>
</dbReference>
<evidence type="ECO:0000256" key="11">
    <source>
        <dbReference type="RuleBase" id="RU003750"/>
    </source>
</evidence>
<dbReference type="Pfam" id="PF01066">
    <property type="entry name" value="CDP-OH_P_transf"/>
    <property type="match status" value="1"/>
</dbReference>
<keyword evidence="7" id="KW-0443">Lipid metabolism</keyword>
<evidence type="ECO:0000256" key="7">
    <source>
        <dbReference type="ARBA" id="ARBA00023098"/>
    </source>
</evidence>
<keyword evidence="9" id="KW-0594">Phospholipid biosynthesis</keyword>
<dbReference type="PROSITE" id="PS00379">
    <property type="entry name" value="CDP_ALCOHOL_P_TRANSF"/>
    <property type="match status" value="1"/>
</dbReference>